<dbReference type="SUPFAM" id="SSF53448">
    <property type="entry name" value="Nucleotide-diphospho-sugar transferases"/>
    <property type="match status" value="1"/>
</dbReference>
<dbReference type="Gene3D" id="3.90.550.10">
    <property type="entry name" value="Spore Coat Polysaccharide Biosynthesis Protein SpsA, Chain A"/>
    <property type="match status" value="1"/>
</dbReference>
<dbReference type="PANTHER" id="PTHR43685">
    <property type="entry name" value="GLYCOSYLTRANSFERASE"/>
    <property type="match status" value="1"/>
</dbReference>
<dbReference type="EMBL" id="LWBO01000012">
    <property type="protein sequence ID" value="OQP48496.1"/>
    <property type="molecule type" value="Genomic_DNA"/>
</dbReference>
<dbReference type="InterPro" id="IPR050834">
    <property type="entry name" value="Glycosyltransf_2"/>
</dbReference>
<evidence type="ECO:0000256" key="1">
    <source>
        <dbReference type="ARBA" id="ARBA00006739"/>
    </source>
</evidence>
<evidence type="ECO:0000259" key="5">
    <source>
        <dbReference type="Pfam" id="PF00535"/>
    </source>
</evidence>
<evidence type="ECO:0000256" key="2">
    <source>
        <dbReference type="ARBA" id="ARBA00022676"/>
    </source>
</evidence>
<dbReference type="Pfam" id="PF00535">
    <property type="entry name" value="Glycos_transf_2"/>
    <property type="match status" value="1"/>
</dbReference>
<comment type="similarity">
    <text evidence="1">Belongs to the glycosyltransferase 2 family.</text>
</comment>
<keyword evidence="4" id="KW-1133">Transmembrane helix</keyword>
<comment type="caution">
    <text evidence="6">The sequence shown here is derived from an EMBL/GenBank/DDBJ whole genome shotgun (WGS) entry which is preliminary data.</text>
</comment>
<dbReference type="PANTHER" id="PTHR43685:SF5">
    <property type="entry name" value="GLYCOSYLTRANSFERASE EPSE-RELATED"/>
    <property type="match status" value="1"/>
</dbReference>
<keyword evidence="2" id="KW-0328">Glycosyltransferase</keyword>
<keyword evidence="4" id="KW-0812">Transmembrane</keyword>
<gene>
    <name evidence="6" type="ORF">A4D02_07225</name>
</gene>
<dbReference type="InterPro" id="IPR001173">
    <property type="entry name" value="Glyco_trans_2-like"/>
</dbReference>
<feature type="transmembrane region" description="Helical" evidence="4">
    <location>
        <begin position="251"/>
        <end position="274"/>
    </location>
</feature>
<proteinExistence type="inferred from homology"/>
<sequence>MSYNRNQKMKSCPQKFDFYLLIPFYNNLPGLLHSLQSVQYDADKYAVVIVDDGSLQPVTLEDVYRQISRDISVEIIQLPCNKGITIALNTGLQWIRQQNNASFVARLDCGDICSPERFYRQVIFLKEHTQINLVGSWCVFKDFTTNVAFKYITPSQPNKIKRGMYFRNLFIHPTVMWRCDVMGENELYPETYPDAEDYGFFYQFLSKGECAIIPEYLVTCEINHKGISLNSRKKQLNSRIKVVREYGKNRVLRYLGVFKLRLLLIIPYSLVFAMKRALYGV</sequence>
<evidence type="ECO:0000256" key="3">
    <source>
        <dbReference type="ARBA" id="ARBA00022679"/>
    </source>
</evidence>
<dbReference type="Proteomes" id="UP000192277">
    <property type="component" value="Unassembled WGS sequence"/>
</dbReference>
<dbReference type="InterPro" id="IPR029044">
    <property type="entry name" value="Nucleotide-diphossugar_trans"/>
</dbReference>
<keyword evidence="7" id="KW-1185">Reference proteome</keyword>
<name>A0ABX3NWV5_9BACT</name>
<keyword evidence="3" id="KW-0808">Transferase</keyword>
<keyword evidence="4" id="KW-0472">Membrane</keyword>
<evidence type="ECO:0000313" key="7">
    <source>
        <dbReference type="Proteomes" id="UP000192277"/>
    </source>
</evidence>
<protein>
    <recommendedName>
        <fullName evidence="5">Glycosyltransferase 2-like domain-containing protein</fullName>
    </recommendedName>
</protein>
<reference evidence="6 7" key="1">
    <citation type="submission" date="2016-04" db="EMBL/GenBank/DDBJ databases">
        <authorList>
            <person name="Chen L."/>
            <person name="Zhuang W."/>
            <person name="Wang G."/>
        </authorList>
    </citation>
    <scope>NUCLEOTIDE SEQUENCE [LARGE SCALE GENOMIC DNA]</scope>
    <source>
        <strain evidence="7">GR20</strain>
    </source>
</reference>
<evidence type="ECO:0000313" key="6">
    <source>
        <dbReference type="EMBL" id="OQP48496.1"/>
    </source>
</evidence>
<accession>A0ABX3NWV5</accession>
<evidence type="ECO:0000256" key="4">
    <source>
        <dbReference type="SAM" id="Phobius"/>
    </source>
</evidence>
<organism evidence="6 7">
    <name type="scientific">Niastella koreensis</name>
    <dbReference type="NCBI Taxonomy" id="354356"/>
    <lineage>
        <taxon>Bacteria</taxon>
        <taxon>Pseudomonadati</taxon>
        <taxon>Bacteroidota</taxon>
        <taxon>Chitinophagia</taxon>
        <taxon>Chitinophagales</taxon>
        <taxon>Chitinophagaceae</taxon>
        <taxon>Niastella</taxon>
    </lineage>
</organism>
<feature type="domain" description="Glycosyltransferase 2-like" evidence="5">
    <location>
        <begin position="21"/>
        <end position="164"/>
    </location>
</feature>